<reference evidence="9 10" key="1">
    <citation type="submission" date="2024-12" db="EMBL/GenBank/DDBJ databases">
        <title>The unique morphological basis and parallel evolutionary history of personate flowers in Penstemon.</title>
        <authorList>
            <person name="Depatie T.H."/>
            <person name="Wessinger C.A."/>
        </authorList>
    </citation>
    <scope>NUCLEOTIDE SEQUENCE [LARGE SCALE GENOMIC DNA]</scope>
    <source>
        <strain evidence="9">WTNN_2</strain>
        <tissue evidence="9">Leaf</tissue>
    </source>
</reference>
<dbReference type="Pfam" id="PF14363">
    <property type="entry name" value="AAA_assoc"/>
    <property type="match status" value="1"/>
</dbReference>
<evidence type="ECO:0000256" key="2">
    <source>
        <dbReference type="ARBA" id="ARBA00007448"/>
    </source>
</evidence>
<gene>
    <name evidence="9" type="ORF">ACJIZ3_005455</name>
</gene>
<evidence type="ECO:0000256" key="7">
    <source>
        <dbReference type="SAM" id="SignalP"/>
    </source>
</evidence>
<feature type="signal peptide" evidence="7">
    <location>
        <begin position="1"/>
        <end position="16"/>
    </location>
</feature>
<comment type="caution">
    <text evidence="9">The sequence shown here is derived from an EMBL/GenBank/DDBJ whole genome shotgun (WGS) entry which is preliminary data.</text>
</comment>
<name>A0ABD3S567_9LAMI</name>
<dbReference type="InterPro" id="IPR050747">
    <property type="entry name" value="Mitochondrial_chaperone_BCS1"/>
</dbReference>
<dbReference type="EMBL" id="JBJXBP010000007">
    <property type="protein sequence ID" value="KAL3819550.1"/>
    <property type="molecule type" value="Genomic_DNA"/>
</dbReference>
<feature type="domain" description="AAA+ ATPase" evidence="8">
    <location>
        <begin position="236"/>
        <end position="384"/>
    </location>
</feature>
<keyword evidence="7" id="KW-0732">Signal</keyword>
<organism evidence="9 10">
    <name type="scientific">Penstemon smallii</name>
    <dbReference type="NCBI Taxonomy" id="265156"/>
    <lineage>
        <taxon>Eukaryota</taxon>
        <taxon>Viridiplantae</taxon>
        <taxon>Streptophyta</taxon>
        <taxon>Embryophyta</taxon>
        <taxon>Tracheophyta</taxon>
        <taxon>Spermatophyta</taxon>
        <taxon>Magnoliopsida</taxon>
        <taxon>eudicotyledons</taxon>
        <taxon>Gunneridae</taxon>
        <taxon>Pentapetalae</taxon>
        <taxon>asterids</taxon>
        <taxon>lamiids</taxon>
        <taxon>Lamiales</taxon>
        <taxon>Plantaginaceae</taxon>
        <taxon>Cheloneae</taxon>
        <taxon>Penstemon</taxon>
    </lineage>
</organism>
<keyword evidence="10" id="KW-1185">Reference proteome</keyword>
<dbReference type="Gene3D" id="3.40.50.300">
    <property type="entry name" value="P-loop containing nucleotide triphosphate hydrolases"/>
    <property type="match status" value="1"/>
</dbReference>
<accession>A0ABD3S567</accession>
<dbReference type="PANTHER" id="PTHR23070">
    <property type="entry name" value="BCS1 AAA-TYPE ATPASE"/>
    <property type="match status" value="1"/>
</dbReference>
<evidence type="ECO:0000256" key="5">
    <source>
        <dbReference type="ARBA" id="ARBA00049360"/>
    </source>
</evidence>
<dbReference type="Proteomes" id="UP001634393">
    <property type="component" value="Unassembled WGS sequence"/>
</dbReference>
<evidence type="ECO:0000313" key="9">
    <source>
        <dbReference type="EMBL" id="KAL3819550.1"/>
    </source>
</evidence>
<keyword evidence="4" id="KW-0460">Magnesium</keyword>
<dbReference type="InterPro" id="IPR003959">
    <property type="entry name" value="ATPase_AAA_core"/>
</dbReference>
<comment type="similarity">
    <text evidence="2">Belongs to the AAA ATPase family. BCS1 subfamily.</text>
</comment>
<dbReference type="Pfam" id="PF00004">
    <property type="entry name" value="AAA"/>
    <property type="match status" value="1"/>
</dbReference>
<dbReference type="InterPro" id="IPR058017">
    <property type="entry name" value="At3g28540-like_C"/>
</dbReference>
<dbReference type="InterPro" id="IPR027417">
    <property type="entry name" value="P-loop_NTPase"/>
</dbReference>
<dbReference type="Pfam" id="PF25568">
    <property type="entry name" value="AAA_lid_At3g28540"/>
    <property type="match status" value="1"/>
</dbReference>
<dbReference type="AlphaFoldDB" id="A0ABD3S567"/>
<keyword evidence="3" id="KW-0378">Hydrolase</keyword>
<comment type="catalytic activity">
    <reaction evidence="5">
        <text>ATP + H2O = ADP + phosphate + H(+)</text>
        <dbReference type="Rhea" id="RHEA:13065"/>
        <dbReference type="ChEBI" id="CHEBI:15377"/>
        <dbReference type="ChEBI" id="CHEBI:15378"/>
        <dbReference type="ChEBI" id="CHEBI:30616"/>
        <dbReference type="ChEBI" id="CHEBI:43474"/>
        <dbReference type="ChEBI" id="CHEBI:456216"/>
    </reaction>
</comment>
<feature type="compositionally biased region" description="Basic and acidic residues" evidence="6">
    <location>
        <begin position="471"/>
        <end position="498"/>
    </location>
</feature>
<dbReference type="SUPFAM" id="SSF52540">
    <property type="entry name" value="P-loop containing nucleoside triphosphate hydrolases"/>
    <property type="match status" value="1"/>
</dbReference>
<dbReference type="Gene3D" id="6.10.280.40">
    <property type="match status" value="1"/>
</dbReference>
<protein>
    <recommendedName>
        <fullName evidence="8">AAA+ ATPase domain-containing protein</fullName>
    </recommendedName>
</protein>
<feature type="chain" id="PRO_5044756342" description="AAA+ ATPase domain-containing protein" evidence="7">
    <location>
        <begin position="17"/>
        <end position="498"/>
    </location>
</feature>
<feature type="region of interest" description="Disordered" evidence="6">
    <location>
        <begin position="470"/>
        <end position="498"/>
    </location>
</feature>
<dbReference type="InterPro" id="IPR025753">
    <property type="entry name" value="AAA_N_dom"/>
</dbReference>
<evidence type="ECO:0000259" key="8">
    <source>
        <dbReference type="SMART" id="SM00382"/>
    </source>
</evidence>
<dbReference type="InterPro" id="IPR003593">
    <property type="entry name" value="AAA+_ATPase"/>
</dbReference>
<comment type="cofactor">
    <cofactor evidence="1">
        <name>Mg(2+)</name>
        <dbReference type="ChEBI" id="CHEBI:18420"/>
    </cofactor>
</comment>
<dbReference type="SMART" id="SM00382">
    <property type="entry name" value="AAA"/>
    <property type="match status" value="1"/>
</dbReference>
<dbReference type="GO" id="GO:0016787">
    <property type="term" value="F:hydrolase activity"/>
    <property type="evidence" value="ECO:0007669"/>
    <property type="project" value="UniProtKB-KW"/>
</dbReference>
<evidence type="ECO:0000256" key="3">
    <source>
        <dbReference type="ARBA" id="ARBA00022801"/>
    </source>
</evidence>
<evidence type="ECO:0000256" key="1">
    <source>
        <dbReference type="ARBA" id="ARBA00001946"/>
    </source>
</evidence>
<dbReference type="GO" id="GO:0006950">
    <property type="term" value="P:response to stress"/>
    <property type="evidence" value="ECO:0007669"/>
    <property type="project" value="UniProtKB-ARBA"/>
</dbReference>
<dbReference type="CDD" id="cd19510">
    <property type="entry name" value="RecA-like_BCS1"/>
    <property type="match status" value="1"/>
</dbReference>
<proteinExistence type="inferred from homology"/>
<evidence type="ECO:0000256" key="6">
    <source>
        <dbReference type="SAM" id="MobiDB-lite"/>
    </source>
</evidence>
<sequence>MKEIWTTMASMMGVWAFCQSLLHTVFPPELRFASLKFFNRLFNYFSSYCYYDITEIDGVNTNELYNAVQLYLSSSASISGNRLSLSRGLNSSSITFGLSNNDRLIDSYKNVTVEWEHIVTQRQSQTFSWRPLPEEKRGFTLRVRKKNKHLVLNSYLDFVMDRANEIRRINQDRLLYTNSRGGSLDSRGHPWESVPFKHPSTFDTLAMDPSKKTEIMADLLDFANGESFYQKTGRAWKRGYLLYGPPGTGKSSMIAAMANYLGYDIYDLELTEVNTNSELRKLLMKTSSKSIIVIEDIDCSINLTNRNNNGGKKNSYDVVPGGNNNEDSANTITLSGLLNFTDGLWSCCGSERIFVFTTNHIDKLDPALLRSGRMDMHIHMSYCSFPSLKILLKNYLGFEESDLETAVMAEFEAVMEAAEMTPADVSEVLIKNRRDKKRAILELLDALKMRAEKNKLKSIEKIENVIEDEEQEKRALDIPKESSDEKQKEEEKDDEKIQ</sequence>
<evidence type="ECO:0000256" key="4">
    <source>
        <dbReference type="ARBA" id="ARBA00022842"/>
    </source>
</evidence>
<evidence type="ECO:0000313" key="10">
    <source>
        <dbReference type="Proteomes" id="UP001634393"/>
    </source>
</evidence>